<accession>A0ABV7F2N0</accession>
<protein>
    <submittedName>
        <fullName evidence="1">Uncharacterized protein</fullName>
    </submittedName>
</protein>
<gene>
    <name evidence="1" type="ORF">ACFOFO_15140</name>
</gene>
<evidence type="ECO:0000313" key="2">
    <source>
        <dbReference type="Proteomes" id="UP001595530"/>
    </source>
</evidence>
<evidence type="ECO:0000313" key="1">
    <source>
        <dbReference type="EMBL" id="MFC3109283.1"/>
    </source>
</evidence>
<comment type="caution">
    <text evidence="1">The sequence shown here is derived from an EMBL/GenBank/DDBJ whole genome shotgun (WGS) entry which is preliminary data.</text>
</comment>
<keyword evidence="2" id="KW-1185">Reference proteome</keyword>
<dbReference type="Proteomes" id="UP001595530">
    <property type="component" value="Unassembled WGS sequence"/>
</dbReference>
<reference evidence="2" key="1">
    <citation type="journal article" date="2019" name="Int. J. Syst. Evol. Microbiol.">
        <title>The Global Catalogue of Microorganisms (GCM) 10K type strain sequencing project: providing services to taxonomists for standard genome sequencing and annotation.</title>
        <authorList>
            <consortium name="The Broad Institute Genomics Platform"/>
            <consortium name="The Broad Institute Genome Sequencing Center for Infectious Disease"/>
            <person name="Wu L."/>
            <person name="Ma J."/>
        </authorList>
    </citation>
    <scope>NUCLEOTIDE SEQUENCE [LARGE SCALE GENOMIC DNA]</scope>
    <source>
        <strain evidence="2">KCTC 42986</strain>
    </source>
</reference>
<organism evidence="1 2">
    <name type="scientific">Undibacterium arcticum</name>
    <dbReference type="NCBI Taxonomy" id="1762892"/>
    <lineage>
        <taxon>Bacteria</taxon>
        <taxon>Pseudomonadati</taxon>
        <taxon>Pseudomonadota</taxon>
        <taxon>Betaproteobacteria</taxon>
        <taxon>Burkholderiales</taxon>
        <taxon>Oxalobacteraceae</taxon>
        <taxon>Undibacterium</taxon>
    </lineage>
</organism>
<dbReference type="EMBL" id="JBHRTP010000048">
    <property type="protein sequence ID" value="MFC3109283.1"/>
    <property type="molecule type" value="Genomic_DNA"/>
</dbReference>
<dbReference type="RefSeq" id="WP_390324190.1">
    <property type="nucleotide sequence ID" value="NZ_JBHRTP010000048.1"/>
</dbReference>
<proteinExistence type="predicted"/>
<sequence length="58" mass="6289">MLLKITHPIWSELIAHSQSGIGTSYVLHNTSFVTQGGHGFIANVNQSGSDKHSGVYQH</sequence>
<name>A0ABV7F2N0_9BURK</name>